<dbReference type="Proteomes" id="UP000733379">
    <property type="component" value="Unassembled WGS sequence"/>
</dbReference>
<reference evidence="2 3" key="1">
    <citation type="submission" date="2021-06" db="EMBL/GenBank/DDBJ databases">
        <title>Actinomycetes sequencing.</title>
        <authorList>
            <person name="Shan Q."/>
        </authorList>
    </citation>
    <scope>NUCLEOTIDE SEQUENCE [LARGE SCALE GENOMIC DNA]</scope>
    <source>
        <strain evidence="2 3">NEAU-G5</strain>
    </source>
</reference>
<comment type="caution">
    <text evidence="2">The sequence shown here is derived from an EMBL/GenBank/DDBJ whole genome shotgun (WGS) entry which is preliminary data.</text>
</comment>
<dbReference type="RefSeq" id="WP_215921747.1">
    <property type="nucleotide sequence ID" value="NZ_JAHKNI010000012.1"/>
</dbReference>
<name>A0ABS6B7M8_9NOCA</name>
<evidence type="ECO:0000256" key="1">
    <source>
        <dbReference type="SAM" id="MobiDB-lite"/>
    </source>
</evidence>
<evidence type="ECO:0000313" key="2">
    <source>
        <dbReference type="EMBL" id="MBU3065746.1"/>
    </source>
</evidence>
<organism evidence="2 3">
    <name type="scientific">Nocardia albiluteola</name>
    <dbReference type="NCBI Taxonomy" id="2842303"/>
    <lineage>
        <taxon>Bacteria</taxon>
        <taxon>Bacillati</taxon>
        <taxon>Actinomycetota</taxon>
        <taxon>Actinomycetes</taxon>
        <taxon>Mycobacteriales</taxon>
        <taxon>Nocardiaceae</taxon>
        <taxon>Nocardia</taxon>
    </lineage>
</organism>
<feature type="compositionally biased region" description="Basic and acidic residues" evidence="1">
    <location>
        <begin position="8"/>
        <end position="21"/>
    </location>
</feature>
<dbReference type="EMBL" id="JAHKNI010000012">
    <property type="protein sequence ID" value="MBU3065746.1"/>
    <property type="molecule type" value="Genomic_DNA"/>
</dbReference>
<protein>
    <submittedName>
        <fullName evidence="2">Uncharacterized protein</fullName>
    </submittedName>
</protein>
<sequence>MMHWHRHEHTEPAAEQAPERDSAQIEILRVFAGEDGQGGIPIGLIRRRDVTQTDPTALVARCGVDCLVIFDDPLDGSATAELFAADGPLDRSSAGCLALGWWLTTSHTPVTAVLVAGTEFTVAQSAHFGWVSTDPAAGRDPVLHRIDDVELIEKVTADELPERTECVWAYCSEKSDTLLEIKRMTPESDLIAAASTALTARLGHGTTLVDTAGIHVVTSMDAQGRILLGGRVSEDRVVVL</sequence>
<keyword evidence="3" id="KW-1185">Reference proteome</keyword>
<gene>
    <name evidence="2" type="ORF">KO481_30000</name>
</gene>
<proteinExistence type="predicted"/>
<feature type="region of interest" description="Disordered" evidence="1">
    <location>
        <begin position="1"/>
        <end position="21"/>
    </location>
</feature>
<evidence type="ECO:0000313" key="3">
    <source>
        <dbReference type="Proteomes" id="UP000733379"/>
    </source>
</evidence>
<accession>A0ABS6B7M8</accession>